<dbReference type="EMBL" id="BIFT01000001">
    <property type="protein sequence ID" value="GCE25153.1"/>
    <property type="molecule type" value="Genomic_DNA"/>
</dbReference>
<reference evidence="15" key="1">
    <citation type="submission" date="2018-12" db="EMBL/GenBank/DDBJ databases">
        <title>Tengunoibacter tsumagoiensis gen. nov., sp. nov., Dictyobacter kobayashii sp. nov., D. alpinus sp. nov., and D. joshuensis sp. nov. and description of Dictyobacteraceae fam. nov. within the order Ktedonobacterales isolated from Tengu-no-mugimeshi.</title>
        <authorList>
            <person name="Wang C.M."/>
            <person name="Zheng Y."/>
            <person name="Sakai Y."/>
            <person name="Toyoda A."/>
            <person name="Minakuchi Y."/>
            <person name="Abe K."/>
            <person name="Yokota A."/>
            <person name="Yabe S."/>
        </authorList>
    </citation>
    <scope>NUCLEOTIDE SEQUENCE [LARGE SCALE GENOMIC DNA]</scope>
    <source>
        <strain evidence="15">Uno16</strain>
    </source>
</reference>
<sequence>MLKVRNPMNMKLGYQLLLSYIVLAIIPTYSIGYYAYTSSVHALQQETTLSLQNTLQQIQNNIIYKQNEMERTVGQLFYDQSFQEAIYNYVNGWDGYLTITQNVQPRLSAAVALASYDVELVTYIKDPDFPEIRHSATGNPLNQGKQTAILQFNRFPDSQELDTIPDQALSQGLWTQTAADKMYGNITYLRKLTYFQTGDTLGLLQVTARVQDVFPALKNANLGEGSIIVVTNTTNGVLLRTGAPGPLPDWKHPTLHALTFTEIISGQNWHVTAYVPLSNIHRESENIRNITILICALVFFCLLLFGWLISHYISRRINRIVVAFRALQIGDFRRRIPNKQEDELAEIENAFNEMANNLGILVQEVYINKIKQKETQLNMLQAQINPHFLYNTLSAISRLAKLGENDKLQHMLLSLARFYRLSLNNGRTIVTVEEEVQQVQTYLDIQKIRHGDDVEVRYDIDPEALAYSTLKLTLQPFVENVLTHARFINTIHIRILVQKQGGDLIFQIIDDGIGIDDAILTSLKTETKHYGIQNVDQRIKLQFGDAYGVSIFSTFGIGTTVRLTIPAWQPDIRKNTGSIASQT</sequence>
<dbReference type="InterPro" id="IPR003594">
    <property type="entry name" value="HATPase_dom"/>
</dbReference>
<name>A0A402B1E1_9CHLR</name>
<feature type="domain" description="HAMP" evidence="13">
    <location>
        <begin position="311"/>
        <end position="363"/>
    </location>
</feature>
<keyword evidence="5 12" id="KW-0812">Transmembrane</keyword>
<evidence type="ECO:0000256" key="12">
    <source>
        <dbReference type="SAM" id="Phobius"/>
    </source>
</evidence>
<protein>
    <recommendedName>
        <fullName evidence="13">HAMP domain-containing protein</fullName>
    </recommendedName>
</protein>
<dbReference type="PANTHER" id="PTHR34220">
    <property type="entry name" value="SENSOR HISTIDINE KINASE YPDA"/>
    <property type="match status" value="1"/>
</dbReference>
<evidence type="ECO:0000256" key="10">
    <source>
        <dbReference type="ARBA" id="ARBA00023012"/>
    </source>
</evidence>
<dbReference type="SMART" id="SM00304">
    <property type="entry name" value="HAMP"/>
    <property type="match status" value="1"/>
</dbReference>
<evidence type="ECO:0000256" key="6">
    <source>
        <dbReference type="ARBA" id="ARBA00022741"/>
    </source>
</evidence>
<evidence type="ECO:0000256" key="7">
    <source>
        <dbReference type="ARBA" id="ARBA00022777"/>
    </source>
</evidence>
<keyword evidence="2" id="KW-1003">Cell membrane</keyword>
<gene>
    <name evidence="14" type="ORF">KDA_06370</name>
</gene>
<evidence type="ECO:0000256" key="11">
    <source>
        <dbReference type="ARBA" id="ARBA00023136"/>
    </source>
</evidence>
<dbReference type="InterPro" id="IPR003660">
    <property type="entry name" value="HAMP_dom"/>
</dbReference>
<evidence type="ECO:0000256" key="1">
    <source>
        <dbReference type="ARBA" id="ARBA00004651"/>
    </source>
</evidence>
<dbReference type="Pfam" id="PF02518">
    <property type="entry name" value="HATPase_c"/>
    <property type="match status" value="1"/>
</dbReference>
<keyword evidence="6" id="KW-0547">Nucleotide-binding</keyword>
<dbReference type="SUPFAM" id="SSF55874">
    <property type="entry name" value="ATPase domain of HSP90 chaperone/DNA topoisomerase II/histidine kinase"/>
    <property type="match status" value="1"/>
</dbReference>
<evidence type="ECO:0000256" key="4">
    <source>
        <dbReference type="ARBA" id="ARBA00022679"/>
    </source>
</evidence>
<dbReference type="Gene3D" id="3.30.565.10">
    <property type="entry name" value="Histidine kinase-like ATPase, C-terminal domain"/>
    <property type="match status" value="1"/>
</dbReference>
<dbReference type="Gene3D" id="6.10.340.10">
    <property type="match status" value="1"/>
</dbReference>
<dbReference type="Proteomes" id="UP000287171">
    <property type="component" value="Unassembled WGS sequence"/>
</dbReference>
<evidence type="ECO:0000256" key="5">
    <source>
        <dbReference type="ARBA" id="ARBA00022692"/>
    </source>
</evidence>
<evidence type="ECO:0000256" key="8">
    <source>
        <dbReference type="ARBA" id="ARBA00022840"/>
    </source>
</evidence>
<evidence type="ECO:0000256" key="3">
    <source>
        <dbReference type="ARBA" id="ARBA00022553"/>
    </source>
</evidence>
<evidence type="ECO:0000256" key="2">
    <source>
        <dbReference type="ARBA" id="ARBA00022475"/>
    </source>
</evidence>
<accession>A0A402B1E1</accession>
<feature type="transmembrane region" description="Helical" evidence="12">
    <location>
        <begin position="290"/>
        <end position="309"/>
    </location>
</feature>
<dbReference type="InterPro" id="IPR010559">
    <property type="entry name" value="Sig_transdc_His_kin_internal"/>
</dbReference>
<dbReference type="CDD" id="cd06225">
    <property type="entry name" value="HAMP"/>
    <property type="match status" value="1"/>
</dbReference>
<dbReference type="GO" id="GO:0000155">
    <property type="term" value="F:phosphorelay sensor kinase activity"/>
    <property type="evidence" value="ECO:0007669"/>
    <property type="project" value="InterPro"/>
</dbReference>
<evidence type="ECO:0000313" key="14">
    <source>
        <dbReference type="EMBL" id="GCE25153.1"/>
    </source>
</evidence>
<dbReference type="InterPro" id="IPR050640">
    <property type="entry name" value="Bact_2-comp_sensor_kinase"/>
</dbReference>
<keyword evidence="9 12" id="KW-1133">Transmembrane helix</keyword>
<dbReference type="PANTHER" id="PTHR34220:SF11">
    <property type="entry name" value="SENSOR PROTEIN KINASE HPTS"/>
    <property type="match status" value="1"/>
</dbReference>
<keyword evidence="8" id="KW-0067">ATP-binding</keyword>
<dbReference type="InterPro" id="IPR036890">
    <property type="entry name" value="HATPase_C_sf"/>
</dbReference>
<keyword evidence="15" id="KW-1185">Reference proteome</keyword>
<comment type="caution">
    <text evidence="14">The sequence shown here is derived from an EMBL/GenBank/DDBJ whole genome shotgun (WGS) entry which is preliminary data.</text>
</comment>
<evidence type="ECO:0000313" key="15">
    <source>
        <dbReference type="Proteomes" id="UP000287171"/>
    </source>
</evidence>
<keyword evidence="10" id="KW-0902">Two-component regulatory system</keyword>
<dbReference type="PROSITE" id="PS50885">
    <property type="entry name" value="HAMP"/>
    <property type="match status" value="1"/>
</dbReference>
<dbReference type="SUPFAM" id="SSF158472">
    <property type="entry name" value="HAMP domain-like"/>
    <property type="match status" value="1"/>
</dbReference>
<keyword evidence="3" id="KW-0597">Phosphoprotein</keyword>
<dbReference type="AlphaFoldDB" id="A0A402B1E1"/>
<proteinExistence type="predicted"/>
<evidence type="ECO:0000259" key="13">
    <source>
        <dbReference type="PROSITE" id="PS50885"/>
    </source>
</evidence>
<comment type="subcellular location">
    <subcellularLocation>
        <location evidence="1">Cell membrane</location>
        <topology evidence="1">Multi-pass membrane protein</topology>
    </subcellularLocation>
</comment>
<keyword evidence="11 12" id="KW-0472">Membrane</keyword>
<dbReference type="OrthoDB" id="138378at2"/>
<dbReference type="Pfam" id="PF06580">
    <property type="entry name" value="His_kinase"/>
    <property type="match status" value="1"/>
</dbReference>
<dbReference type="GO" id="GO:0005886">
    <property type="term" value="C:plasma membrane"/>
    <property type="evidence" value="ECO:0007669"/>
    <property type="project" value="UniProtKB-SubCell"/>
</dbReference>
<evidence type="ECO:0000256" key="9">
    <source>
        <dbReference type="ARBA" id="ARBA00022989"/>
    </source>
</evidence>
<keyword evidence="7" id="KW-0418">Kinase</keyword>
<dbReference type="Pfam" id="PF00672">
    <property type="entry name" value="HAMP"/>
    <property type="match status" value="1"/>
</dbReference>
<organism evidence="14 15">
    <name type="scientific">Dictyobacter alpinus</name>
    <dbReference type="NCBI Taxonomy" id="2014873"/>
    <lineage>
        <taxon>Bacteria</taxon>
        <taxon>Bacillati</taxon>
        <taxon>Chloroflexota</taxon>
        <taxon>Ktedonobacteria</taxon>
        <taxon>Ktedonobacterales</taxon>
        <taxon>Dictyobacteraceae</taxon>
        <taxon>Dictyobacter</taxon>
    </lineage>
</organism>
<dbReference type="GO" id="GO:0005524">
    <property type="term" value="F:ATP binding"/>
    <property type="evidence" value="ECO:0007669"/>
    <property type="project" value="UniProtKB-KW"/>
</dbReference>
<feature type="transmembrane region" description="Helical" evidence="12">
    <location>
        <begin position="12"/>
        <end position="36"/>
    </location>
</feature>
<keyword evidence="4" id="KW-0808">Transferase</keyword>